<name>A0AAV7T8C2_PLEWA</name>
<feature type="compositionally biased region" description="Basic and acidic residues" evidence="1">
    <location>
        <begin position="134"/>
        <end position="145"/>
    </location>
</feature>
<evidence type="ECO:0000256" key="1">
    <source>
        <dbReference type="SAM" id="MobiDB-lite"/>
    </source>
</evidence>
<comment type="caution">
    <text evidence="2">The sequence shown here is derived from an EMBL/GenBank/DDBJ whole genome shotgun (WGS) entry which is preliminary data.</text>
</comment>
<feature type="compositionally biased region" description="Polar residues" evidence="1">
    <location>
        <begin position="78"/>
        <end position="87"/>
    </location>
</feature>
<gene>
    <name evidence="2" type="ORF">NDU88_004522</name>
</gene>
<feature type="region of interest" description="Disordered" evidence="1">
    <location>
        <begin position="27"/>
        <end position="61"/>
    </location>
</feature>
<organism evidence="2 3">
    <name type="scientific">Pleurodeles waltl</name>
    <name type="common">Iberian ribbed newt</name>
    <dbReference type="NCBI Taxonomy" id="8319"/>
    <lineage>
        <taxon>Eukaryota</taxon>
        <taxon>Metazoa</taxon>
        <taxon>Chordata</taxon>
        <taxon>Craniata</taxon>
        <taxon>Vertebrata</taxon>
        <taxon>Euteleostomi</taxon>
        <taxon>Amphibia</taxon>
        <taxon>Batrachia</taxon>
        <taxon>Caudata</taxon>
        <taxon>Salamandroidea</taxon>
        <taxon>Salamandridae</taxon>
        <taxon>Pleurodelinae</taxon>
        <taxon>Pleurodeles</taxon>
    </lineage>
</organism>
<feature type="region of interest" description="Disordered" evidence="1">
    <location>
        <begin position="126"/>
        <end position="190"/>
    </location>
</feature>
<dbReference type="EMBL" id="JANPWB010000007">
    <property type="protein sequence ID" value="KAJ1172678.1"/>
    <property type="molecule type" value="Genomic_DNA"/>
</dbReference>
<dbReference type="AlphaFoldDB" id="A0AAV7T8C2"/>
<feature type="region of interest" description="Disordered" evidence="1">
    <location>
        <begin position="73"/>
        <end position="111"/>
    </location>
</feature>
<proteinExistence type="predicted"/>
<sequence>MYPRTIPQKQATQSGDTLRGLRTHCSETIGDPQVEITGSSTDTSLEVFSRGTPRRTLPSSTSAIQGLCDGPWVHQADPSHQTGTTTAAPDPEAVLTASNPLSLPGNGGQGQEIRAFRGRLKDVLTRTGGIGVSSRKEETRGRPDDVSGTNDSTETSRTLEALPEESEARAVPSDNSSHAYRKAWPPQVRE</sequence>
<reference evidence="2" key="1">
    <citation type="journal article" date="2022" name="bioRxiv">
        <title>Sequencing and chromosome-scale assembly of the giantPleurodeles waltlgenome.</title>
        <authorList>
            <person name="Brown T."/>
            <person name="Elewa A."/>
            <person name="Iarovenko S."/>
            <person name="Subramanian E."/>
            <person name="Araus A.J."/>
            <person name="Petzold A."/>
            <person name="Susuki M."/>
            <person name="Suzuki K.-i.T."/>
            <person name="Hayashi T."/>
            <person name="Toyoda A."/>
            <person name="Oliveira C."/>
            <person name="Osipova E."/>
            <person name="Leigh N.D."/>
            <person name="Simon A."/>
            <person name="Yun M.H."/>
        </authorList>
    </citation>
    <scope>NUCLEOTIDE SEQUENCE</scope>
    <source>
        <strain evidence="2">20211129_DDA</strain>
        <tissue evidence="2">Liver</tissue>
    </source>
</reference>
<accession>A0AAV7T8C2</accession>
<feature type="compositionally biased region" description="Polar residues" evidence="1">
    <location>
        <begin position="147"/>
        <end position="158"/>
    </location>
</feature>
<dbReference type="Proteomes" id="UP001066276">
    <property type="component" value="Chromosome 4_1"/>
</dbReference>
<protein>
    <submittedName>
        <fullName evidence="2">Uncharacterized protein</fullName>
    </submittedName>
</protein>
<evidence type="ECO:0000313" key="3">
    <source>
        <dbReference type="Proteomes" id="UP001066276"/>
    </source>
</evidence>
<feature type="compositionally biased region" description="Polar residues" evidence="1">
    <location>
        <begin position="36"/>
        <end position="46"/>
    </location>
</feature>
<keyword evidence="3" id="KW-1185">Reference proteome</keyword>
<evidence type="ECO:0000313" key="2">
    <source>
        <dbReference type="EMBL" id="KAJ1172678.1"/>
    </source>
</evidence>